<feature type="transmembrane region" description="Helical" evidence="1">
    <location>
        <begin position="225"/>
        <end position="247"/>
    </location>
</feature>
<feature type="transmembrane region" description="Helical" evidence="1">
    <location>
        <begin position="162"/>
        <end position="186"/>
    </location>
</feature>
<evidence type="ECO:0000256" key="1">
    <source>
        <dbReference type="SAM" id="Phobius"/>
    </source>
</evidence>
<protein>
    <submittedName>
        <fullName evidence="2">DUF3667 domain-containing protein</fullName>
    </submittedName>
</protein>
<dbReference type="Pfam" id="PF12412">
    <property type="entry name" value="DUF3667"/>
    <property type="match status" value="1"/>
</dbReference>
<reference evidence="3" key="1">
    <citation type="submission" date="2023-07" db="EMBL/GenBank/DDBJ databases">
        <title>Christiangramia sp. SM2212., a novel bacterium of the family Flavobacteriaceae isolated from the sea sediment.</title>
        <authorList>
            <person name="Wang J."/>
            <person name="Zhang X."/>
        </authorList>
    </citation>
    <scope>NUCLEOTIDE SEQUENCE [LARGE SCALE GENOMIC DNA]</scope>
    <source>
        <strain evidence="3">SM2212</strain>
    </source>
</reference>
<comment type="caution">
    <text evidence="2">The sequence shown here is derived from an EMBL/GenBank/DDBJ whole genome shotgun (WGS) entry which is preliminary data.</text>
</comment>
<feature type="transmembrane region" description="Helical" evidence="1">
    <location>
        <begin position="133"/>
        <end position="150"/>
    </location>
</feature>
<evidence type="ECO:0000313" key="3">
    <source>
        <dbReference type="Proteomes" id="UP001257234"/>
    </source>
</evidence>
<sequence>MFCKNCKNELSNDQSYCPNCGAKIIGNRLTINYLSSEFFESFWRIDSNKPVLTFVDLFRKPVNVIDGYINGLRKKYINPFGYFTIALTLTGIYTFINLNYFPEYLDNGAFQANIEEQDISRELTTRILEHMNLLFFLFVPIITLFSRLIFLKNKKYNLAEHLIIHLYTYAHIHIITSVLIMISFISESSFRLMNFISIPIYVIYYSYVFKGLYDMSWWKTFLKTLLFLLIFGVFFLGIATAMLMVYLKYFSELELN</sequence>
<gene>
    <name evidence="2" type="ORF">RE431_03025</name>
</gene>
<keyword evidence="1" id="KW-1133">Transmembrane helix</keyword>
<accession>A0ABU1EMI3</accession>
<proteinExistence type="predicted"/>
<name>A0ABU1EMI3_9FLAO</name>
<organism evidence="2 3">
    <name type="scientific">Christiangramia sediminicola</name>
    <dbReference type="NCBI Taxonomy" id="3073267"/>
    <lineage>
        <taxon>Bacteria</taxon>
        <taxon>Pseudomonadati</taxon>
        <taxon>Bacteroidota</taxon>
        <taxon>Flavobacteriia</taxon>
        <taxon>Flavobacteriales</taxon>
        <taxon>Flavobacteriaceae</taxon>
        <taxon>Christiangramia</taxon>
    </lineage>
</organism>
<feature type="transmembrane region" description="Helical" evidence="1">
    <location>
        <begin position="192"/>
        <end position="213"/>
    </location>
</feature>
<keyword evidence="1" id="KW-0812">Transmembrane</keyword>
<keyword evidence="1" id="KW-0472">Membrane</keyword>
<dbReference type="EMBL" id="JAVJIU010000001">
    <property type="protein sequence ID" value="MDR5589595.1"/>
    <property type="molecule type" value="Genomic_DNA"/>
</dbReference>
<dbReference type="Proteomes" id="UP001257234">
    <property type="component" value="Unassembled WGS sequence"/>
</dbReference>
<dbReference type="RefSeq" id="WP_309560475.1">
    <property type="nucleotide sequence ID" value="NZ_JAVJIU010000001.1"/>
</dbReference>
<keyword evidence="3" id="KW-1185">Reference proteome</keyword>
<evidence type="ECO:0000313" key="2">
    <source>
        <dbReference type="EMBL" id="MDR5589595.1"/>
    </source>
</evidence>
<feature type="transmembrane region" description="Helical" evidence="1">
    <location>
        <begin position="80"/>
        <end position="101"/>
    </location>
</feature>
<dbReference type="InterPro" id="IPR022134">
    <property type="entry name" value="DUF3667"/>
</dbReference>